<dbReference type="AlphaFoldDB" id="A0A0D0K7K8"/>
<dbReference type="Proteomes" id="UP000032067">
    <property type="component" value="Unassembled WGS sequence"/>
</dbReference>
<sequence length="116" mass="11526">MRRPGVPLIRWALLWFALSLGAAIASPMVHPVSMELVCSASGSVKAIVHTDDGAHELGAGHLDCPLCVLGGAPPATPGVSLPSVAPAVHAAAAFAHAHIAAITAAPPPARGPPSLS</sequence>
<accession>A0A0D0K7K8</accession>
<gene>
    <name evidence="1" type="ORF">RT97_27200</name>
</gene>
<reference evidence="1 2" key="1">
    <citation type="submission" date="2014-12" db="EMBL/GenBank/DDBJ databases">
        <title>16Stimator: statistical estimation of ribosomal gene copy numbers from draft genome assemblies.</title>
        <authorList>
            <person name="Perisin M.A."/>
            <person name="Vetter M."/>
            <person name="Gilbert J.A."/>
            <person name="Bergelson J."/>
        </authorList>
    </citation>
    <scope>NUCLEOTIDE SEQUENCE [LARGE SCALE GENOMIC DNA]</scope>
    <source>
        <strain evidence="1 2">MEDvA23</strain>
    </source>
</reference>
<organism evidence="1 2">
    <name type="scientific">Variovorax paradoxus</name>
    <dbReference type="NCBI Taxonomy" id="34073"/>
    <lineage>
        <taxon>Bacteria</taxon>
        <taxon>Pseudomonadati</taxon>
        <taxon>Pseudomonadota</taxon>
        <taxon>Betaproteobacteria</taxon>
        <taxon>Burkholderiales</taxon>
        <taxon>Comamonadaceae</taxon>
        <taxon>Variovorax</taxon>
    </lineage>
</organism>
<dbReference type="EMBL" id="JXQQ01000084">
    <property type="protein sequence ID" value="KIQ22002.1"/>
    <property type="molecule type" value="Genomic_DNA"/>
</dbReference>
<name>A0A0D0K7K8_VARPD</name>
<dbReference type="InterPro" id="IPR021333">
    <property type="entry name" value="DUF2946"/>
</dbReference>
<proteinExistence type="predicted"/>
<evidence type="ECO:0008006" key="3">
    <source>
        <dbReference type="Google" id="ProtNLM"/>
    </source>
</evidence>
<dbReference type="Pfam" id="PF11162">
    <property type="entry name" value="DUF2946"/>
    <property type="match status" value="1"/>
</dbReference>
<protein>
    <recommendedName>
        <fullName evidence="3">DUF2946 domain-containing protein</fullName>
    </recommendedName>
</protein>
<comment type="caution">
    <text evidence="1">The sequence shown here is derived from an EMBL/GenBank/DDBJ whole genome shotgun (WGS) entry which is preliminary data.</text>
</comment>
<evidence type="ECO:0000313" key="2">
    <source>
        <dbReference type="Proteomes" id="UP000032067"/>
    </source>
</evidence>
<evidence type="ECO:0000313" key="1">
    <source>
        <dbReference type="EMBL" id="KIQ22002.1"/>
    </source>
</evidence>